<evidence type="ECO:0000313" key="2">
    <source>
        <dbReference type="EMBL" id="GIQ85543.1"/>
    </source>
</evidence>
<feature type="region of interest" description="Disordered" evidence="1">
    <location>
        <begin position="74"/>
        <end position="117"/>
    </location>
</feature>
<feature type="compositionally biased region" description="Acidic residues" evidence="1">
    <location>
        <begin position="107"/>
        <end position="117"/>
    </location>
</feature>
<dbReference type="Proteomes" id="UP000265618">
    <property type="component" value="Unassembled WGS sequence"/>
</dbReference>
<feature type="non-terminal residue" evidence="2">
    <location>
        <position position="1"/>
    </location>
</feature>
<sequence length="117" mass="13019">SLDAWSFRRTPHSQRQGIVAALSTRWPGSVNVTWRKGEQHGFVYVGDTLPVGGAGNTGGVALKVYAPPMMVELPLSPQESADPTPDREREVGELIKDKEQRERDKAEDEESEEEEED</sequence>
<comment type="caution">
    <text evidence="2">The sequence shown here is derived from an EMBL/GenBank/DDBJ whole genome shotgun (WGS) entry which is preliminary data.</text>
</comment>
<evidence type="ECO:0000256" key="1">
    <source>
        <dbReference type="SAM" id="MobiDB-lite"/>
    </source>
</evidence>
<feature type="compositionally biased region" description="Basic and acidic residues" evidence="1">
    <location>
        <begin position="84"/>
        <end position="106"/>
    </location>
</feature>
<accession>A0A9K3GJT2</accession>
<dbReference type="EMBL" id="BDIP01001999">
    <property type="protein sequence ID" value="GIQ85543.1"/>
    <property type="molecule type" value="Genomic_DNA"/>
</dbReference>
<keyword evidence="3" id="KW-1185">Reference proteome</keyword>
<organism evidence="2 3">
    <name type="scientific">Kipferlia bialata</name>
    <dbReference type="NCBI Taxonomy" id="797122"/>
    <lineage>
        <taxon>Eukaryota</taxon>
        <taxon>Metamonada</taxon>
        <taxon>Carpediemonas-like organisms</taxon>
        <taxon>Kipferlia</taxon>
    </lineage>
</organism>
<name>A0A9K3GJT2_9EUKA</name>
<gene>
    <name evidence="2" type="ORF">KIPB_007230</name>
</gene>
<evidence type="ECO:0000313" key="3">
    <source>
        <dbReference type="Proteomes" id="UP000265618"/>
    </source>
</evidence>
<proteinExistence type="predicted"/>
<reference evidence="2 3" key="1">
    <citation type="journal article" date="2018" name="PLoS ONE">
        <title>The draft genome of Kipferlia bialata reveals reductive genome evolution in fornicate parasites.</title>
        <authorList>
            <person name="Tanifuji G."/>
            <person name="Takabayashi S."/>
            <person name="Kume K."/>
            <person name="Takagi M."/>
            <person name="Nakayama T."/>
            <person name="Kamikawa R."/>
            <person name="Inagaki Y."/>
            <person name="Hashimoto T."/>
        </authorList>
    </citation>
    <scope>NUCLEOTIDE SEQUENCE [LARGE SCALE GENOMIC DNA]</scope>
    <source>
        <strain evidence="2">NY0173</strain>
    </source>
</reference>
<dbReference type="AlphaFoldDB" id="A0A9K3GJT2"/>
<protein>
    <submittedName>
        <fullName evidence="2">Radial spokehead-like protein</fullName>
    </submittedName>
</protein>